<name>A0ABU7PK35_9ACTN</name>
<keyword evidence="1" id="KW-1133">Transmembrane helix</keyword>
<dbReference type="RefSeq" id="WP_330799890.1">
    <property type="nucleotide sequence ID" value="NZ_JAZEWV010000041.1"/>
</dbReference>
<comment type="caution">
    <text evidence="2">The sequence shown here is derived from an EMBL/GenBank/DDBJ whole genome shotgun (WGS) entry which is preliminary data.</text>
</comment>
<sequence length="64" mass="6524">MVLSLSAVLLFGVGSFFAVRSKATNIVAAAVVFLFGFYAASSGLAGPVDQFMTGAAHTLAQIRG</sequence>
<keyword evidence="1" id="KW-0812">Transmembrane</keyword>
<keyword evidence="1" id="KW-0472">Membrane</keyword>
<evidence type="ECO:0000256" key="1">
    <source>
        <dbReference type="SAM" id="Phobius"/>
    </source>
</evidence>
<keyword evidence="3" id="KW-1185">Reference proteome</keyword>
<dbReference type="EMBL" id="JAZEWV010000041">
    <property type="protein sequence ID" value="MEE4546186.1"/>
    <property type="molecule type" value="Genomic_DNA"/>
</dbReference>
<gene>
    <name evidence="2" type="ORF">V2S66_29990</name>
</gene>
<reference evidence="2 3" key="1">
    <citation type="submission" date="2023-12" db="EMBL/GenBank/DDBJ databases">
        <title>Streptomyces sp. V4-01.</title>
        <authorList>
            <person name="Somphong A."/>
            <person name="Phongsopitanun W."/>
        </authorList>
    </citation>
    <scope>NUCLEOTIDE SEQUENCE [LARGE SCALE GENOMIC DNA]</scope>
    <source>
        <strain evidence="2 3">V4-01</strain>
    </source>
</reference>
<dbReference type="Proteomes" id="UP001344658">
    <property type="component" value="Unassembled WGS sequence"/>
</dbReference>
<evidence type="ECO:0000313" key="3">
    <source>
        <dbReference type="Proteomes" id="UP001344658"/>
    </source>
</evidence>
<feature type="transmembrane region" description="Helical" evidence="1">
    <location>
        <begin position="28"/>
        <end position="48"/>
    </location>
</feature>
<evidence type="ECO:0000313" key="2">
    <source>
        <dbReference type="EMBL" id="MEE4546186.1"/>
    </source>
</evidence>
<accession>A0ABU7PK35</accession>
<proteinExistence type="predicted"/>
<protein>
    <submittedName>
        <fullName evidence="2">Uncharacterized protein</fullName>
    </submittedName>
</protein>
<organism evidence="2 3">
    <name type="scientific">Actinacidiphila polyblastidii</name>
    <dbReference type="NCBI Taxonomy" id="3110430"/>
    <lineage>
        <taxon>Bacteria</taxon>
        <taxon>Bacillati</taxon>
        <taxon>Actinomycetota</taxon>
        <taxon>Actinomycetes</taxon>
        <taxon>Kitasatosporales</taxon>
        <taxon>Streptomycetaceae</taxon>
        <taxon>Actinacidiphila</taxon>
    </lineage>
</organism>